<evidence type="ECO:0000313" key="2">
    <source>
        <dbReference type="Proteomes" id="UP000008370"/>
    </source>
</evidence>
<dbReference type="EMBL" id="JH930476">
    <property type="protein sequence ID" value="EKM51949.1"/>
    <property type="molecule type" value="Genomic_DNA"/>
</dbReference>
<dbReference type="OrthoDB" id="3252968at2759"/>
<dbReference type="HOGENOM" id="CLU_182410_0_0_1"/>
<dbReference type="RefSeq" id="XP_007399741.1">
    <property type="nucleotide sequence ID" value="XM_007399679.1"/>
</dbReference>
<organism evidence="1 2">
    <name type="scientific">Phanerochaete carnosa (strain HHB-10118-sp)</name>
    <name type="common">White-rot fungus</name>
    <name type="synonym">Peniophora carnosa</name>
    <dbReference type="NCBI Taxonomy" id="650164"/>
    <lineage>
        <taxon>Eukaryota</taxon>
        <taxon>Fungi</taxon>
        <taxon>Dikarya</taxon>
        <taxon>Basidiomycota</taxon>
        <taxon>Agaricomycotina</taxon>
        <taxon>Agaricomycetes</taxon>
        <taxon>Polyporales</taxon>
        <taxon>Phanerochaetaceae</taxon>
        <taxon>Phanerochaete</taxon>
    </lineage>
</organism>
<sequence length="88" mass="10002">MSDLDDLTHDDFVVLRRDDRFGGFEECAQVPKENPPITSAVSVRYFRKSIMPGNNDEFTGAMQMVAHFTKDCTFSTLYPSYSTPDGRK</sequence>
<dbReference type="AlphaFoldDB" id="K5VZB4"/>
<proteinExistence type="predicted"/>
<protein>
    <submittedName>
        <fullName evidence="1">Uncharacterized protein</fullName>
    </submittedName>
</protein>
<dbReference type="Proteomes" id="UP000008370">
    <property type="component" value="Unassembled WGS sequence"/>
</dbReference>
<name>K5VZB4_PHACS</name>
<dbReference type="GeneID" id="18911413"/>
<dbReference type="InParanoid" id="K5VZB4"/>
<gene>
    <name evidence="1" type="ORF">PHACADRAFT_199452</name>
</gene>
<dbReference type="KEGG" id="pco:PHACADRAFT_199452"/>
<evidence type="ECO:0000313" key="1">
    <source>
        <dbReference type="EMBL" id="EKM51949.1"/>
    </source>
</evidence>
<accession>K5VZB4</accession>
<reference evidence="1 2" key="1">
    <citation type="journal article" date="2012" name="BMC Genomics">
        <title>Comparative genomics of the white-rot fungi, Phanerochaete carnosa and P. chrysosporium, to elucidate the genetic basis of the distinct wood types they colonize.</title>
        <authorList>
            <person name="Suzuki H."/>
            <person name="MacDonald J."/>
            <person name="Syed K."/>
            <person name="Salamov A."/>
            <person name="Hori C."/>
            <person name="Aerts A."/>
            <person name="Henrissat B."/>
            <person name="Wiebenga A."/>
            <person name="vanKuyk P.A."/>
            <person name="Barry K."/>
            <person name="Lindquist E."/>
            <person name="LaButti K."/>
            <person name="Lapidus A."/>
            <person name="Lucas S."/>
            <person name="Coutinho P."/>
            <person name="Gong Y."/>
            <person name="Samejima M."/>
            <person name="Mahadevan R."/>
            <person name="Abou-Zaid M."/>
            <person name="de Vries R.P."/>
            <person name="Igarashi K."/>
            <person name="Yadav J.S."/>
            <person name="Grigoriev I.V."/>
            <person name="Master E.R."/>
        </authorList>
    </citation>
    <scope>NUCLEOTIDE SEQUENCE [LARGE SCALE GENOMIC DNA]</scope>
    <source>
        <strain evidence="1 2">HHB-10118-sp</strain>
    </source>
</reference>
<keyword evidence="2" id="KW-1185">Reference proteome</keyword>